<evidence type="ECO:0000256" key="9">
    <source>
        <dbReference type="ARBA" id="ARBA00022715"/>
    </source>
</evidence>
<dbReference type="GeneID" id="80549758"/>
<evidence type="ECO:0000256" key="14">
    <source>
        <dbReference type="ARBA" id="ARBA00022844"/>
    </source>
</evidence>
<keyword evidence="12" id="KW-0378">Hydrolase</keyword>
<dbReference type="Pfam" id="PF06317">
    <property type="entry name" value="Arena_RNA_pol"/>
    <property type="match status" value="1"/>
</dbReference>
<gene>
    <name evidence="23" type="primary">L</name>
</gene>
<comment type="cofactor">
    <cofactor evidence="1">
        <name>Mn(2+)</name>
        <dbReference type="ChEBI" id="CHEBI:29035"/>
    </cofactor>
</comment>
<dbReference type="InterPro" id="IPR007099">
    <property type="entry name" value="RNA-dir_pol_NSvirus"/>
</dbReference>
<dbReference type="InterPro" id="IPR026382">
    <property type="entry name" value="CapSnatch_arenavir"/>
</dbReference>
<evidence type="ECO:0000256" key="15">
    <source>
        <dbReference type="ARBA" id="ARBA00022953"/>
    </source>
</evidence>
<dbReference type="NCBIfam" id="TIGR04202">
    <property type="entry name" value="capSnatchArena"/>
    <property type="match status" value="1"/>
</dbReference>
<comment type="cofactor">
    <cofactor evidence="2">
        <name>Mg(2+)</name>
        <dbReference type="ChEBI" id="CHEBI:18420"/>
    </cofactor>
</comment>
<evidence type="ECO:0000256" key="18">
    <source>
        <dbReference type="ARBA" id="ARBA00030436"/>
    </source>
</evidence>
<keyword evidence="14" id="KW-0946">Virion</keyword>
<evidence type="ECO:0000256" key="11">
    <source>
        <dbReference type="ARBA" id="ARBA00022741"/>
    </source>
</evidence>
<keyword evidence="11" id="KW-0547">Nucleotide-binding</keyword>
<keyword evidence="9" id="KW-1157">Cap snatching</keyword>
<organism evidence="23 24">
    <name type="scientific">Alxa virus</name>
    <dbReference type="NCBI Taxonomy" id="2847047"/>
    <lineage>
        <taxon>Viruses</taxon>
        <taxon>Riboviria</taxon>
        <taxon>Orthornavirae</taxon>
        <taxon>Negarnaviricota</taxon>
        <taxon>Polyploviricotina</taxon>
        <taxon>Bunyaviricetes</taxon>
        <taxon>Hareavirales</taxon>
        <taxon>Arenaviridae</taxon>
        <taxon>Mammarenavirus</taxon>
        <taxon>Mammarenavirus alashanense</taxon>
    </lineage>
</organism>
<feature type="domain" description="RdRp catalytic" evidence="22">
    <location>
        <begin position="1180"/>
        <end position="1374"/>
    </location>
</feature>
<dbReference type="GO" id="GO:0075526">
    <property type="term" value="P:cap snatching"/>
    <property type="evidence" value="ECO:0007669"/>
    <property type="project" value="UniProtKB-KW"/>
</dbReference>
<evidence type="ECO:0000256" key="12">
    <source>
        <dbReference type="ARBA" id="ARBA00022801"/>
    </source>
</evidence>
<evidence type="ECO:0000256" key="3">
    <source>
        <dbReference type="ARBA" id="ARBA00004340"/>
    </source>
</evidence>
<evidence type="ECO:0000313" key="23">
    <source>
        <dbReference type="EMBL" id="ATY47648.1"/>
    </source>
</evidence>
<evidence type="ECO:0000256" key="19">
    <source>
        <dbReference type="ARBA" id="ARBA00031012"/>
    </source>
</evidence>
<dbReference type="GO" id="GO:0043657">
    <property type="term" value="C:host cell"/>
    <property type="evidence" value="ECO:0007669"/>
    <property type="project" value="UniProtKB-SubCell"/>
</dbReference>
<evidence type="ECO:0000256" key="8">
    <source>
        <dbReference type="ARBA" id="ARBA00022695"/>
    </source>
</evidence>
<keyword evidence="6 23" id="KW-0696">RNA-directed RNA polymerase</keyword>
<evidence type="ECO:0000256" key="7">
    <source>
        <dbReference type="ARBA" id="ARBA00022679"/>
    </source>
</evidence>
<dbReference type="PROSITE" id="PS50525">
    <property type="entry name" value="RDRP_SSRNA_NEG_SEG"/>
    <property type="match status" value="1"/>
</dbReference>
<evidence type="ECO:0000256" key="2">
    <source>
        <dbReference type="ARBA" id="ARBA00001946"/>
    </source>
</evidence>
<dbReference type="EMBL" id="KY432892">
    <property type="protein sequence ID" value="ATY47648.1"/>
    <property type="molecule type" value="Genomic_RNA"/>
</dbReference>
<evidence type="ECO:0000256" key="1">
    <source>
        <dbReference type="ARBA" id="ARBA00001936"/>
    </source>
</evidence>
<dbReference type="GO" id="GO:0039694">
    <property type="term" value="P:viral RNA genome replication"/>
    <property type="evidence" value="ECO:0007669"/>
    <property type="project" value="InterPro"/>
</dbReference>
<dbReference type="GO" id="GO:0003968">
    <property type="term" value="F:RNA-directed RNA polymerase activity"/>
    <property type="evidence" value="ECO:0007669"/>
    <property type="project" value="UniProtKB-KW"/>
</dbReference>
<evidence type="ECO:0000259" key="22">
    <source>
        <dbReference type="PROSITE" id="PS50525"/>
    </source>
</evidence>
<keyword evidence="10" id="KW-0479">Metal-binding</keyword>
<dbReference type="Proteomes" id="UP000502434">
    <property type="component" value="Genome"/>
</dbReference>
<name>A0A2H4RDS4_9VIRU</name>
<keyword evidence="13" id="KW-0460">Magnesium</keyword>
<evidence type="ECO:0000256" key="20">
    <source>
        <dbReference type="ARBA" id="ARBA00048744"/>
    </source>
</evidence>
<dbReference type="GO" id="GO:0044423">
    <property type="term" value="C:virion component"/>
    <property type="evidence" value="ECO:0007669"/>
    <property type="project" value="UniProtKB-KW"/>
</dbReference>
<keyword evidence="24" id="KW-1185">Reference proteome</keyword>
<evidence type="ECO:0000256" key="21">
    <source>
        <dbReference type="SAM" id="Coils"/>
    </source>
</evidence>
<evidence type="ECO:0000256" key="10">
    <source>
        <dbReference type="ARBA" id="ARBA00022723"/>
    </source>
</evidence>
<keyword evidence="15" id="KW-0693">Viral RNA replication</keyword>
<feature type="coiled-coil region" evidence="21">
    <location>
        <begin position="393"/>
        <end position="420"/>
    </location>
</feature>
<dbReference type="InterPro" id="IPR048006">
    <property type="entry name" value="CapSnatch_bunyavir"/>
</dbReference>
<evidence type="ECO:0000256" key="4">
    <source>
        <dbReference type="ARBA" id="ARBA00012494"/>
    </source>
</evidence>
<comment type="subcellular location">
    <subcellularLocation>
        <location evidence="3">Host cell</location>
    </subcellularLocation>
</comment>
<dbReference type="Gene3D" id="3.30.70.2640">
    <property type="entry name" value="Arenavirus RNA polymerase"/>
    <property type="match status" value="1"/>
</dbReference>
<protein>
    <recommendedName>
        <fullName evidence="5">RNA-directed RNA polymerase L</fullName>
        <ecNumber evidence="4">2.7.7.48</ecNumber>
    </recommendedName>
    <alternativeName>
        <fullName evidence="17">Large structural protein</fullName>
    </alternativeName>
    <alternativeName>
        <fullName evidence="19">Replicase</fullName>
    </alternativeName>
    <alternativeName>
        <fullName evidence="18">Transcriptase</fullName>
    </alternativeName>
</protein>
<comment type="catalytic activity">
    <reaction evidence="20">
        <text>RNA(n) + a ribonucleoside 5'-triphosphate = RNA(n+1) + diphosphate</text>
        <dbReference type="Rhea" id="RHEA:21248"/>
        <dbReference type="Rhea" id="RHEA-COMP:14527"/>
        <dbReference type="Rhea" id="RHEA-COMP:17342"/>
        <dbReference type="ChEBI" id="CHEBI:33019"/>
        <dbReference type="ChEBI" id="CHEBI:61557"/>
        <dbReference type="ChEBI" id="CHEBI:140395"/>
        <dbReference type="EC" id="2.7.7.48"/>
    </reaction>
</comment>
<keyword evidence="16" id="KW-1035">Host cytoplasm</keyword>
<dbReference type="Pfam" id="PF17296">
    <property type="entry name" value="ArenaCapSnatch"/>
    <property type="match status" value="1"/>
</dbReference>
<evidence type="ECO:0000256" key="13">
    <source>
        <dbReference type="ARBA" id="ARBA00022842"/>
    </source>
</evidence>
<evidence type="ECO:0000256" key="16">
    <source>
        <dbReference type="ARBA" id="ARBA00023200"/>
    </source>
</evidence>
<keyword evidence="8" id="KW-0548">Nucleotidyltransferase</keyword>
<dbReference type="GO" id="GO:0000166">
    <property type="term" value="F:nucleotide binding"/>
    <property type="evidence" value="ECO:0007669"/>
    <property type="project" value="UniProtKB-KW"/>
</dbReference>
<dbReference type="InterPro" id="IPR010453">
    <property type="entry name" value="RNA_pol_arenavir"/>
</dbReference>
<reference evidence="23 24" key="2">
    <citation type="journal article" date="2018" name="Microbiome">
        <title>Comparative analysis of rodent and small mammal viromes to better understand the wildlife origin of emerging infectious diseases.</title>
        <authorList>
            <person name="Wu Z."/>
            <person name="Lu L."/>
            <person name="Du J."/>
            <person name="Yang L."/>
            <person name="Ren X."/>
            <person name="Liu B."/>
            <person name="Jiang J."/>
            <person name="Yang J."/>
            <person name="Dong J."/>
            <person name="Sun L."/>
            <person name="Zhu Y."/>
            <person name="Li Y."/>
            <person name="Zheng D."/>
            <person name="Zhang C."/>
            <person name="Su H."/>
            <person name="Zheng Y."/>
            <person name="Zhou H."/>
            <person name="Zhu G."/>
            <person name="Li H."/>
            <person name="Chmura A."/>
            <person name="Yang F."/>
            <person name="Daszak P."/>
            <person name="Wang J."/>
            <person name="Liu Q."/>
            <person name="Jin Q."/>
        </authorList>
    </citation>
    <scope>NUCLEOTIDE SEQUENCE [LARGE SCALE GENOMIC DNA]</scope>
    <source>
        <strain evidence="23">RtDs-AreV-IM2014</strain>
    </source>
</reference>
<keyword evidence="21" id="KW-0175">Coiled coil</keyword>
<dbReference type="GO" id="GO:0046872">
    <property type="term" value="F:metal ion binding"/>
    <property type="evidence" value="ECO:0007669"/>
    <property type="project" value="UniProtKB-KW"/>
</dbReference>
<sequence length="2224" mass="256311">MDELLVEIKDLVLKNFPFTENLSKQKLSLLSQREPKFILMEGLKLLSTLIEVDSCESNNCIHNFENLSVEQIVINSGKPCPSLPFVTPDGYRVIGENIILLECFVRASPASFEQKYKEDSLKLITLKEDLAKIGLNMIPLIDGRSNYNNKLVPDWVVQRLKYLLIKITEYEQENSAIIEQAEYDRLIESLNSRPEDSIGVENLNILKDKRTTYHDDLIKILSENVNNDYTSLEVSVKLSQIYNEFRTKLKEGKLVRHLVPTDKSNLLREFSELYDVELRQKLYYHRTTLSEIINDAFNSNQIVKACIKIKPIKPSDSNKIKLNTSYSSKVLSLLNKVKSMKILNTHRNALLYFDVLLLNSHVFSSISNSNYKCSLEWKSMSYGGSIMSVNDRLISVEATINEYLEKLNRLKIKNENLMSEEQAHQHVMRNFIFKIKKKLQEVNISESVFSLNLDDMRICELNSIKLFHEGMSKALPIMKYERECLNEDELEELQVDEIDFKKLFENVSSVCLSLCNSMKTSSICKLRQNESHQNRFKSVTCKECFTQPLIINNVECFLIYQKTGESSKCYSICNENGDSISFYADPKRFFLPIFSWDVLIDMVDVMITWISKVPGWESKLKEIRLALLSLTLLIISNPSKRVQKMMQNYRYYLMAYVNSFHLISLMDKLKEELITDTEYHIYRLLNWLNKVILAVDVEPLLTNRFKLLLNVSYLCHLITKETPDRNTDLIKCFEKFLNPKIENDYYLLSNSEVLTQGDEEKFKNDMKKLFNKDILKDGVYNTPGVNKDIFSLMVSSFNLGLLQTQSERNSMKNPLKTASCATAMDLASNKSVVKSKTDEFGDRVLNYEFNKIVATSIFELAEIFKKKGKYLLNHDQYEYKIMNLLSDLVIKRESMSQTEKEEFMFEDLTDAQVNFVHEVTTAVEHALGRLEKTKEKSDLHDVIKKRPNLSHLCQFIDDSYFKLIKIEVSNHTVSDFSRDLLPMELYEKVCTGLKNDTKLSQMYFTETFLNQCPISDISRNLAQKYYELGDYFECFKFILLQMNSNSMTGNFRHDKHKTVGFKKEFNDLFTDTKISERESNSQAISDALNLTTCVSSALKNLCFYSCESPKSYTSVGPDTGRLKFGLSYKEQVGGNRELYIGDLRTKMFTRLVEDYFEGLTSSFKTSCLNDEKAFENAILTMKLCVRQGDLVYSMDHSKWGPMMSPALFASLLLNLRLPIEWEEECGKDQIILLLLWHVHKLVEVPINVAVMMMKSFIKKNLGLLPEARTTLVEDFFSENFQAGIVPSHVSSVLDMGQGILHNASDFYGLITERFINYCLKTLLGDEGITAFTSSDDQITTFDDGSTKMMQNDLEEFITIMEFHLFLSDSLNKFVSPKSVIGVFAAEFKSRFFIWGDEVPLLTKFVAAALHNVKCKEPHQLAETIDTIIDQGVANGVPISLINKISMRTMKIISYTNYPLDPFLLFCESDVKDWVDGSRGYRLQRSVENLCSDDCKKIRSVLRLFHNLIKSGKLNEEFAIDLFRLPPREALQTLFKICDREQEFSSSLLKVNWLNLNELFPIRMVLRNKVILPSQLTDKDESVPSLLKTIQSKLSKTFTRGAQKLLAESINKSAFQSSIASGFVGLCKTMGSKCVRDGLKNTHFIKTIMSEISHSGDVEIVDNNGIKTFHFVDSPTKPISWWSELLRPVLWDYVCITLCNSFELGTWVLSEPKQPKRYTIPRDPCNYYPIKPGSFSVFEDRVSLSHVIHSIRRLFPTVFEEHLLPFISDLNSLKMKWNPRIKFLDLCVAIDMKCEAISLISHVIKWKRQEHYVVLSSDLAICHIRDATPLSEDRVVSTVDVCKNFMKQIYFESLVREFIVVPSLLGSFSWFPHKEMVPAGENLYELGPLRQYIEKVMLKGSVVRPMYRNDITSDYMWIDTSFSNLELRKANLVHQAAVDLSQNYETITHFLFEVMNTLKQYLTLYFTVKVAIRGGQTSSPLKSVLSYSVTCEVDWEIFKSSGELHFIGVNSECKMSGEIDKYLLQDILLVLKGQPRLKSSNNWFIDLNWIKESVQFSVPIPDSYRVTMDLKKILDEIMDPLSYVSVGERWEPIPLSISCGHLKEGIRSVAEIKVRLNDSDVKLFLEALIDNRSLSNYLYLMLKSQDTDSLKGVDILSVLESLNIDIAILKESFKEVLDWREFRGYNLAFSKKKDSLLIQSSLGQFQFKGRRCDLFPKVEKIEELD</sequence>
<dbReference type="RefSeq" id="YP_010839770.1">
    <property type="nucleotide sequence ID" value="NC_078105.1"/>
</dbReference>
<proteinExistence type="predicted"/>
<reference evidence="23 24" key="1">
    <citation type="journal article" date="2018" name="Emerg. Microbes Infect.">
        <title>Detection of Hantaviruses and Arenaviruzses in three-toed jerboas from the Inner Mongolia Autonomous Region, China.</title>
        <authorList>
            <person name="Wu Z."/>
            <person name="Du J."/>
            <person name="Lu L."/>
            <person name="Yang L."/>
            <person name="Dong J."/>
            <person name="Sun L."/>
            <person name="Zhu Y."/>
            <person name="Liu Q."/>
            <person name="Jin Q."/>
        </authorList>
    </citation>
    <scope>NUCLEOTIDE SEQUENCE [LARGE SCALE GENOMIC DNA]</scope>
    <source>
        <strain evidence="23">RtDs-AreV-IM2014</strain>
    </source>
</reference>
<dbReference type="Gene3D" id="1.20.1440.300">
    <property type="entry name" value="RNA-directed RNA polymerase L, helical domain"/>
    <property type="match status" value="1"/>
</dbReference>
<evidence type="ECO:0000313" key="24">
    <source>
        <dbReference type="Proteomes" id="UP000502434"/>
    </source>
</evidence>
<accession>A0A2H4RDS4</accession>
<evidence type="ECO:0000256" key="6">
    <source>
        <dbReference type="ARBA" id="ARBA00022484"/>
    </source>
</evidence>
<evidence type="ECO:0000256" key="17">
    <source>
        <dbReference type="ARBA" id="ARBA00030285"/>
    </source>
</evidence>
<evidence type="ECO:0000256" key="5">
    <source>
        <dbReference type="ARBA" id="ARBA00018602"/>
    </source>
</evidence>
<dbReference type="GO" id="GO:0016787">
    <property type="term" value="F:hydrolase activity"/>
    <property type="evidence" value="ECO:0007669"/>
    <property type="project" value="UniProtKB-KW"/>
</dbReference>
<keyword evidence="7" id="KW-0808">Transferase</keyword>
<dbReference type="EC" id="2.7.7.48" evidence="4"/>